<name>E4XTQ4_OIKDI</name>
<protein>
    <submittedName>
        <fullName evidence="1">Uncharacterized protein</fullName>
    </submittedName>
</protein>
<proteinExistence type="predicted"/>
<evidence type="ECO:0000313" key="2">
    <source>
        <dbReference type="Proteomes" id="UP000001307"/>
    </source>
</evidence>
<reference evidence="1" key="1">
    <citation type="journal article" date="2010" name="Science">
        <title>Plasticity of animal genome architecture unmasked by rapid evolution of a pelagic tunicate.</title>
        <authorList>
            <person name="Denoeud F."/>
            <person name="Henriet S."/>
            <person name="Mungpakdee S."/>
            <person name="Aury J.M."/>
            <person name="Da Silva C."/>
            <person name="Brinkmann H."/>
            <person name="Mikhaleva J."/>
            <person name="Olsen L.C."/>
            <person name="Jubin C."/>
            <person name="Canestro C."/>
            <person name="Bouquet J.M."/>
            <person name="Danks G."/>
            <person name="Poulain J."/>
            <person name="Campsteijn C."/>
            <person name="Adamski M."/>
            <person name="Cross I."/>
            <person name="Yadetie F."/>
            <person name="Muffato M."/>
            <person name="Louis A."/>
            <person name="Butcher S."/>
            <person name="Tsagkogeorga G."/>
            <person name="Konrad A."/>
            <person name="Singh S."/>
            <person name="Jensen M.F."/>
            <person name="Cong E.H."/>
            <person name="Eikeseth-Otteraa H."/>
            <person name="Noel B."/>
            <person name="Anthouard V."/>
            <person name="Porcel B.M."/>
            <person name="Kachouri-Lafond R."/>
            <person name="Nishino A."/>
            <person name="Ugolini M."/>
            <person name="Chourrout P."/>
            <person name="Nishida H."/>
            <person name="Aasland R."/>
            <person name="Huzurbazar S."/>
            <person name="Westhof E."/>
            <person name="Delsuc F."/>
            <person name="Lehrach H."/>
            <person name="Reinhardt R."/>
            <person name="Weissenbach J."/>
            <person name="Roy S.W."/>
            <person name="Artiguenave F."/>
            <person name="Postlethwait J.H."/>
            <person name="Manak J.R."/>
            <person name="Thompson E.M."/>
            <person name="Jaillon O."/>
            <person name="Du Pasquier L."/>
            <person name="Boudinot P."/>
            <person name="Liberles D.A."/>
            <person name="Volff J.N."/>
            <person name="Philippe H."/>
            <person name="Lenhard B."/>
            <person name="Roest Crollius H."/>
            <person name="Wincker P."/>
            <person name="Chourrout D."/>
        </authorList>
    </citation>
    <scope>NUCLEOTIDE SEQUENCE [LARGE SCALE GENOMIC DNA]</scope>
</reference>
<dbReference type="EMBL" id="FN653161">
    <property type="protein sequence ID" value="CBY13116.1"/>
    <property type="molecule type" value="Genomic_DNA"/>
</dbReference>
<organism evidence="1">
    <name type="scientific">Oikopleura dioica</name>
    <name type="common">Tunicate</name>
    <dbReference type="NCBI Taxonomy" id="34765"/>
    <lineage>
        <taxon>Eukaryota</taxon>
        <taxon>Metazoa</taxon>
        <taxon>Chordata</taxon>
        <taxon>Tunicata</taxon>
        <taxon>Appendicularia</taxon>
        <taxon>Copelata</taxon>
        <taxon>Oikopleuridae</taxon>
        <taxon>Oikopleura</taxon>
    </lineage>
</organism>
<dbReference type="InParanoid" id="E4XTQ4"/>
<dbReference type="Proteomes" id="UP000001307">
    <property type="component" value="Unassembled WGS sequence"/>
</dbReference>
<keyword evidence="2" id="KW-1185">Reference proteome</keyword>
<gene>
    <name evidence="1" type="ORF">GSOID_T00003862001</name>
</gene>
<accession>E4XTQ4</accession>
<evidence type="ECO:0000313" key="1">
    <source>
        <dbReference type="EMBL" id="CBY13116.1"/>
    </source>
</evidence>
<sequence length="52" mass="6136">MNVLCSSANNYSFVTKKFKNFHDDYQLIQKHHKESFKDCKPKSFDHDIISNG</sequence>
<dbReference type="AlphaFoldDB" id="E4XTQ4"/>